<proteinExistence type="predicted"/>
<comment type="caution">
    <text evidence="3">The sequence shown here is derived from an EMBL/GenBank/DDBJ whole genome shotgun (WGS) entry which is preliminary data.</text>
</comment>
<reference evidence="4" key="1">
    <citation type="journal article" date="2019" name="Int. J. Syst. Evol. Microbiol.">
        <title>The Global Catalogue of Microorganisms (GCM) 10K type strain sequencing project: providing services to taxonomists for standard genome sequencing and annotation.</title>
        <authorList>
            <consortium name="The Broad Institute Genomics Platform"/>
            <consortium name="The Broad Institute Genome Sequencing Center for Infectious Disease"/>
            <person name="Wu L."/>
            <person name="Ma J."/>
        </authorList>
    </citation>
    <scope>NUCLEOTIDE SEQUENCE [LARGE SCALE GENOMIC DNA]</scope>
    <source>
        <strain evidence="4">JCM 17217</strain>
    </source>
</reference>
<feature type="coiled-coil region" evidence="1">
    <location>
        <begin position="107"/>
        <end position="142"/>
    </location>
</feature>
<protein>
    <recommendedName>
        <fullName evidence="5">Polyhydroxyalkanoate synthesis repressor PhaR</fullName>
    </recommendedName>
</protein>
<feature type="region of interest" description="Disordered" evidence="2">
    <location>
        <begin position="148"/>
        <end position="174"/>
    </location>
</feature>
<evidence type="ECO:0000313" key="3">
    <source>
        <dbReference type="EMBL" id="GAA3979843.1"/>
    </source>
</evidence>
<keyword evidence="1" id="KW-0175">Coiled coil</keyword>
<accession>A0ABP7QBJ8</accession>
<dbReference type="NCBIfam" id="NF041200">
    <property type="entry name" value="mob_BfmA_Nterm"/>
    <property type="match status" value="1"/>
</dbReference>
<organism evidence="3 4">
    <name type="scientific">Hymenobacter antarcticus</name>
    <dbReference type="NCBI Taxonomy" id="486270"/>
    <lineage>
        <taxon>Bacteria</taxon>
        <taxon>Pseudomonadati</taxon>
        <taxon>Bacteroidota</taxon>
        <taxon>Cytophagia</taxon>
        <taxon>Cytophagales</taxon>
        <taxon>Hymenobacteraceae</taxon>
        <taxon>Hymenobacter</taxon>
    </lineage>
</organism>
<dbReference type="RefSeq" id="WP_345125114.1">
    <property type="nucleotide sequence ID" value="NZ_BAABDI010000018.1"/>
</dbReference>
<dbReference type="EMBL" id="BAABDI010000018">
    <property type="protein sequence ID" value="GAA3979843.1"/>
    <property type="molecule type" value="Genomic_DNA"/>
</dbReference>
<name>A0ABP7QBJ8_9BACT</name>
<keyword evidence="4" id="KW-1185">Reference proteome</keyword>
<evidence type="ECO:0008006" key="5">
    <source>
        <dbReference type="Google" id="ProtNLM"/>
    </source>
</evidence>
<feature type="compositionally biased region" description="Low complexity" evidence="2">
    <location>
        <begin position="149"/>
        <end position="167"/>
    </location>
</feature>
<gene>
    <name evidence="3" type="ORF">GCM10022407_26330</name>
</gene>
<evidence type="ECO:0000313" key="4">
    <source>
        <dbReference type="Proteomes" id="UP001501556"/>
    </source>
</evidence>
<evidence type="ECO:0000256" key="2">
    <source>
        <dbReference type="SAM" id="MobiDB-lite"/>
    </source>
</evidence>
<dbReference type="InterPro" id="IPR048012">
    <property type="entry name" value="BfmA-like_N"/>
</dbReference>
<dbReference type="Proteomes" id="UP001501556">
    <property type="component" value="Unassembled WGS sequence"/>
</dbReference>
<sequence length="174" mass="19498">MERPKRQQIRVAPTSHASATKAAATCGLTLSEYTEATLDYFTSRQLNPVGDVAREGELIMLQVKKLGDRIFSYMQEEERSLLVPMLEEMLRSRVTLDRVLRMNEILVANLNRQLGTMTKEQIEAQREAGKQLRAQNEEMIERQVQEVIAGAKKAGPGKPKAEGQAGKNDAELSQ</sequence>
<evidence type="ECO:0000256" key="1">
    <source>
        <dbReference type="SAM" id="Coils"/>
    </source>
</evidence>